<evidence type="ECO:0000313" key="3">
    <source>
        <dbReference type="Proteomes" id="UP001152523"/>
    </source>
</evidence>
<organism evidence="2 3">
    <name type="scientific">Cuscuta epithymum</name>
    <dbReference type="NCBI Taxonomy" id="186058"/>
    <lineage>
        <taxon>Eukaryota</taxon>
        <taxon>Viridiplantae</taxon>
        <taxon>Streptophyta</taxon>
        <taxon>Embryophyta</taxon>
        <taxon>Tracheophyta</taxon>
        <taxon>Spermatophyta</taxon>
        <taxon>Magnoliopsida</taxon>
        <taxon>eudicotyledons</taxon>
        <taxon>Gunneridae</taxon>
        <taxon>Pentapetalae</taxon>
        <taxon>asterids</taxon>
        <taxon>lamiids</taxon>
        <taxon>Solanales</taxon>
        <taxon>Convolvulaceae</taxon>
        <taxon>Cuscuteae</taxon>
        <taxon>Cuscuta</taxon>
        <taxon>Cuscuta subgen. Cuscuta</taxon>
    </lineage>
</organism>
<gene>
    <name evidence="2" type="ORF">CEPIT_LOCUS43298</name>
</gene>
<proteinExistence type="predicted"/>
<feature type="region of interest" description="Disordered" evidence="1">
    <location>
        <begin position="1"/>
        <end position="28"/>
    </location>
</feature>
<comment type="caution">
    <text evidence="2">The sequence shown here is derived from an EMBL/GenBank/DDBJ whole genome shotgun (WGS) entry which is preliminary data.</text>
</comment>
<sequence>MYSYMAHQGSFHTMAQPPPPPSWYDPTQ</sequence>
<accession>A0AAV0GFV3</accession>
<reference evidence="2" key="1">
    <citation type="submission" date="2022-07" db="EMBL/GenBank/DDBJ databases">
        <authorList>
            <person name="Macas J."/>
            <person name="Novak P."/>
            <person name="Neumann P."/>
        </authorList>
    </citation>
    <scope>NUCLEOTIDE SEQUENCE</scope>
</reference>
<evidence type="ECO:0000256" key="1">
    <source>
        <dbReference type="SAM" id="MobiDB-lite"/>
    </source>
</evidence>
<protein>
    <submittedName>
        <fullName evidence="2">Uncharacterized protein</fullName>
    </submittedName>
</protein>
<evidence type="ECO:0000313" key="2">
    <source>
        <dbReference type="EMBL" id="CAH9146856.1"/>
    </source>
</evidence>
<dbReference type="Proteomes" id="UP001152523">
    <property type="component" value="Unassembled WGS sequence"/>
</dbReference>
<name>A0AAV0GFV3_9ASTE</name>
<feature type="compositionally biased region" description="Pro residues" evidence="1">
    <location>
        <begin position="16"/>
        <end position="28"/>
    </location>
</feature>
<dbReference type="AlphaFoldDB" id="A0AAV0GFV3"/>
<keyword evidence="3" id="KW-1185">Reference proteome</keyword>
<dbReference type="EMBL" id="CAMAPF010001118">
    <property type="protein sequence ID" value="CAH9146856.1"/>
    <property type="molecule type" value="Genomic_DNA"/>
</dbReference>